<gene>
    <name evidence="2" type="ORF">SO802_017104</name>
</gene>
<name>A0AAW2D0W9_9ROSI</name>
<dbReference type="InterPro" id="IPR005135">
    <property type="entry name" value="Endo/exonuclease/phosphatase"/>
</dbReference>
<dbReference type="PANTHER" id="PTHR35218:SF9">
    <property type="entry name" value="ENDONUCLEASE_EXONUCLEASE_PHOSPHATASE DOMAIN-CONTAINING PROTEIN"/>
    <property type="match status" value="1"/>
</dbReference>
<proteinExistence type="predicted"/>
<dbReference type="EMBL" id="JAZDWU010000005">
    <property type="protein sequence ID" value="KAL0003323.1"/>
    <property type="molecule type" value="Genomic_DNA"/>
</dbReference>
<reference evidence="2 3" key="1">
    <citation type="submission" date="2024-01" db="EMBL/GenBank/DDBJ databases">
        <title>A telomere-to-telomere, gap-free genome of sweet tea (Lithocarpus litseifolius).</title>
        <authorList>
            <person name="Zhou J."/>
        </authorList>
    </citation>
    <scope>NUCLEOTIDE SEQUENCE [LARGE SCALE GENOMIC DNA]</scope>
    <source>
        <strain evidence="2">Zhou-2022a</strain>
        <tissue evidence="2">Leaf</tissue>
    </source>
</reference>
<comment type="caution">
    <text evidence="2">The sequence shown here is derived from an EMBL/GenBank/DDBJ whole genome shotgun (WGS) entry which is preliminary data.</text>
</comment>
<feature type="domain" description="Endonuclease/exonuclease/phosphatase" evidence="1">
    <location>
        <begin position="6"/>
        <end position="125"/>
    </location>
</feature>
<evidence type="ECO:0000259" key="1">
    <source>
        <dbReference type="Pfam" id="PF03372"/>
    </source>
</evidence>
<protein>
    <recommendedName>
        <fullName evidence="1">Endonuclease/exonuclease/phosphatase domain-containing protein</fullName>
    </recommendedName>
</protein>
<dbReference type="Gene3D" id="3.60.10.10">
    <property type="entry name" value="Endonuclease/exonuclease/phosphatase"/>
    <property type="match status" value="1"/>
</dbReference>
<organism evidence="2 3">
    <name type="scientific">Lithocarpus litseifolius</name>
    <dbReference type="NCBI Taxonomy" id="425828"/>
    <lineage>
        <taxon>Eukaryota</taxon>
        <taxon>Viridiplantae</taxon>
        <taxon>Streptophyta</taxon>
        <taxon>Embryophyta</taxon>
        <taxon>Tracheophyta</taxon>
        <taxon>Spermatophyta</taxon>
        <taxon>Magnoliopsida</taxon>
        <taxon>eudicotyledons</taxon>
        <taxon>Gunneridae</taxon>
        <taxon>Pentapetalae</taxon>
        <taxon>rosids</taxon>
        <taxon>fabids</taxon>
        <taxon>Fagales</taxon>
        <taxon>Fagaceae</taxon>
        <taxon>Lithocarpus</taxon>
    </lineage>
</organism>
<evidence type="ECO:0000313" key="3">
    <source>
        <dbReference type="Proteomes" id="UP001459277"/>
    </source>
</evidence>
<accession>A0AAW2D0W9</accession>
<sequence>MNLICWNCRGLGNRQTVRELGELVRAQDPSVVFLAETWLEDARLGPIRDSLLFGHYHVVESSSQNHIDVVINKGKDNAWRFTGIYGAPETHLRSETWELLRGLHRQVSMPWLCGGDFNEIMKSHEKSGGRLRPYGQIEKFREVLDECNL</sequence>
<dbReference type="AlphaFoldDB" id="A0AAW2D0W9"/>
<dbReference type="GO" id="GO:0003824">
    <property type="term" value="F:catalytic activity"/>
    <property type="evidence" value="ECO:0007669"/>
    <property type="project" value="InterPro"/>
</dbReference>
<dbReference type="Pfam" id="PF03372">
    <property type="entry name" value="Exo_endo_phos"/>
    <property type="match status" value="1"/>
</dbReference>
<evidence type="ECO:0000313" key="2">
    <source>
        <dbReference type="EMBL" id="KAL0003323.1"/>
    </source>
</evidence>
<dbReference type="Proteomes" id="UP001459277">
    <property type="component" value="Unassembled WGS sequence"/>
</dbReference>
<dbReference type="SUPFAM" id="SSF56219">
    <property type="entry name" value="DNase I-like"/>
    <property type="match status" value="1"/>
</dbReference>
<dbReference type="PANTHER" id="PTHR35218">
    <property type="entry name" value="RNASE H DOMAIN-CONTAINING PROTEIN"/>
    <property type="match status" value="1"/>
</dbReference>
<keyword evidence="3" id="KW-1185">Reference proteome</keyword>
<dbReference type="InterPro" id="IPR036691">
    <property type="entry name" value="Endo/exonu/phosph_ase_sf"/>
</dbReference>